<dbReference type="GO" id="GO:0009279">
    <property type="term" value="C:cell outer membrane"/>
    <property type="evidence" value="ECO:0007669"/>
    <property type="project" value="UniProtKB-SubCell"/>
</dbReference>
<feature type="chain" id="PRO_5003067944" evidence="5">
    <location>
        <begin position="27"/>
        <end position="236"/>
    </location>
</feature>
<evidence type="ECO:0000256" key="5">
    <source>
        <dbReference type="SAM" id="SignalP"/>
    </source>
</evidence>
<evidence type="ECO:0000313" key="7">
    <source>
        <dbReference type="EMBL" id="BAI97066.1"/>
    </source>
</evidence>
<protein>
    <submittedName>
        <fullName evidence="7">OmpA-family protein</fullName>
    </submittedName>
</protein>
<accession>D4Z384</accession>
<sequence>MNMRNAVGKAAAAGVATVMLTTAAWAAPASPLLQLGKSELRDALTSRYDTAVKAVGDASVRAAQDSRWTYAVEAKNQCGIAIGFIKSGTKDADSINKCDDFVARLSAPPPPPVSAAPAPPALDCTAPAVSIFFDWNMDTPLPEGAGTISTLTQTAAQCGWTRFGVTGYTDTSGSNRYNDGLSLRRARNVASLMSQGGVSADAITVTGLGETQLKIETADGVREPMNRRVEITASAN</sequence>
<dbReference type="PRINTS" id="PR01021">
    <property type="entry name" value="OMPADOMAIN"/>
</dbReference>
<dbReference type="STRING" id="452662.SJA_C1-22320"/>
<evidence type="ECO:0000256" key="2">
    <source>
        <dbReference type="ARBA" id="ARBA00023136"/>
    </source>
</evidence>
<comment type="subcellular location">
    <subcellularLocation>
        <location evidence="1">Cell outer membrane</location>
    </subcellularLocation>
</comment>
<dbReference type="InterPro" id="IPR036737">
    <property type="entry name" value="OmpA-like_sf"/>
</dbReference>
<dbReference type="Pfam" id="PF00691">
    <property type="entry name" value="OmpA"/>
    <property type="match status" value="1"/>
</dbReference>
<evidence type="ECO:0000256" key="1">
    <source>
        <dbReference type="ARBA" id="ARBA00004442"/>
    </source>
</evidence>
<dbReference type="InterPro" id="IPR006664">
    <property type="entry name" value="OMP_bac"/>
</dbReference>
<dbReference type="HOGENOM" id="CLU_1244660_0_0_5"/>
<keyword evidence="8" id="KW-1185">Reference proteome</keyword>
<dbReference type="SUPFAM" id="SSF103088">
    <property type="entry name" value="OmpA-like"/>
    <property type="match status" value="1"/>
</dbReference>
<dbReference type="InterPro" id="IPR006665">
    <property type="entry name" value="OmpA-like"/>
</dbReference>
<name>D4Z384_SPHIU</name>
<dbReference type="CDD" id="cd07185">
    <property type="entry name" value="OmpA_C-like"/>
    <property type="match status" value="1"/>
</dbReference>
<dbReference type="PROSITE" id="PS51123">
    <property type="entry name" value="OMPA_2"/>
    <property type="match status" value="1"/>
</dbReference>
<dbReference type="PANTHER" id="PTHR30329">
    <property type="entry name" value="STATOR ELEMENT OF FLAGELLAR MOTOR COMPLEX"/>
    <property type="match status" value="1"/>
</dbReference>
<dbReference type="Gene3D" id="3.30.1330.60">
    <property type="entry name" value="OmpA-like domain"/>
    <property type="match status" value="1"/>
</dbReference>
<dbReference type="AlphaFoldDB" id="D4Z384"/>
<dbReference type="EMBL" id="AP010803">
    <property type="protein sequence ID" value="BAI97066.1"/>
    <property type="molecule type" value="Genomic_DNA"/>
</dbReference>
<proteinExistence type="predicted"/>
<dbReference type="KEGG" id="sjp:SJA_C1-22320"/>
<dbReference type="Proteomes" id="UP000007753">
    <property type="component" value="Chromosome 1"/>
</dbReference>
<reference evidence="7 8" key="1">
    <citation type="journal article" date="2010" name="J. Bacteriol.">
        <title>Complete genome sequence of the representative gamma-hexachlorocyclohexane-degrading bacterium Sphingobium japonicum UT26.</title>
        <authorList>
            <person name="Nagata Y."/>
            <person name="Ohtsubo Y."/>
            <person name="Endo R."/>
            <person name="Ichikawa N."/>
            <person name="Ankai A."/>
            <person name="Oguchi A."/>
            <person name="Fukui S."/>
            <person name="Fujita N."/>
            <person name="Tsuda M."/>
        </authorList>
    </citation>
    <scope>NUCLEOTIDE SEQUENCE [LARGE SCALE GENOMIC DNA]</scope>
    <source>
        <strain evidence="8">DSM 16413 / CCM 7287 / MTCC 6362 / UT26 / NBRC 101211 / UT26S</strain>
    </source>
</reference>
<keyword evidence="3" id="KW-0998">Cell outer membrane</keyword>
<evidence type="ECO:0000313" key="8">
    <source>
        <dbReference type="Proteomes" id="UP000007753"/>
    </source>
</evidence>
<gene>
    <name evidence="7" type="ordered locus">SJA_C1-22320</name>
</gene>
<feature type="signal peptide" evidence="5">
    <location>
        <begin position="1"/>
        <end position="26"/>
    </location>
</feature>
<keyword evidence="5" id="KW-0732">Signal</keyword>
<evidence type="ECO:0000256" key="3">
    <source>
        <dbReference type="ARBA" id="ARBA00023237"/>
    </source>
</evidence>
<evidence type="ECO:0000259" key="6">
    <source>
        <dbReference type="PROSITE" id="PS51123"/>
    </source>
</evidence>
<dbReference type="InterPro" id="IPR050330">
    <property type="entry name" value="Bact_OuterMem_StrucFunc"/>
</dbReference>
<organism evidence="7 8">
    <name type="scientific">Sphingobium indicum (strain DSM 16413 / CCM 7287 / MTCC 6362 / UT26 / NBRC 101211 / UT26S)</name>
    <name type="common">Sphingobium japonicum</name>
    <dbReference type="NCBI Taxonomy" id="452662"/>
    <lineage>
        <taxon>Bacteria</taxon>
        <taxon>Pseudomonadati</taxon>
        <taxon>Pseudomonadota</taxon>
        <taxon>Alphaproteobacteria</taxon>
        <taxon>Sphingomonadales</taxon>
        <taxon>Sphingomonadaceae</taxon>
        <taxon>Sphingobium</taxon>
    </lineage>
</organism>
<evidence type="ECO:0000256" key="4">
    <source>
        <dbReference type="PROSITE-ProRule" id="PRU00473"/>
    </source>
</evidence>
<feature type="domain" description="OmpA-like" evidence="6">
    <location>
        <begin position="120"/>
        <end position="236"/>
    </location>
</feature>
<dbReference type="PANTHER" id="PTHR30329:SF21">
    <property type="entry name" value="LIPOPROTEIN YIAD-RELATED"/>
    <property type="match status" value="1"/>
</dbReference>
<dbReference type="eggNOG" id="COG2885">
    <property type="taxonomic scope" value="Bacteria"/>
</dbReference>
<keyword evidence="2 4" id="KW-0472">Membrane</keyword>